<organism evidence="4 5">
    <name type="scientific">Malus domestica</name>
    <name type="common">Apple</name>
    <name type="synonym">Pyrus malus</name>
    <dbReference type="NCBI Taxonomy" id="3750"/>
    <lineage>
        <taxon>Eukaryota</taxon>
        <taxon>Viridiplantae</taxon>
        <taxon>Streptophyta</taxon>
        <taxon>Embryophyta</taxon>
        <taxon>Tracheophyta</taxon>
        <taxon>Spermatophyta</taxon>
        <taxon>Magnoliopsida</taxon>
        <taxon>eudicotyledons</taxon>
        <taxon>Gunneridae</taxon>
        <taxon>Pentapetalae</taxon>
        <taxon>rosids</taxon>
        <taxon>fabids</taxon>
        <taxon>Rosales</taxon>
        <taxon>Rosaceae</taxon>
        <taxon>Amygdaloideae</taxon>
        <taxon>Maleae</taxon>
        <taxon>Malus</taxon>
    </lineage>
</organism>
<accession>A0A498IDX8</accession>
<dbReference type="PROSITE" id="PS50089">
    <property type="entry name" value="ZF_RING_2"/>
    <property type="match status" value="2"/>
</dbReference>
<evidence type="ECO:0000313" key="4">
    <source>
        <dbReference type="EMBL" id="RXH79383.1"/>
    </source>
</evidence>
<dbReference type="Pfam" id="PF13639">
    <property type="entry name" value="zf-RING_2"/>
    <property type="match status" value="2"/>
</dbReference>
<dbReference type="Proteomes" id="UP000290289">
    <property type="component" value="Chromosome 13"/>
</dbReference>
<dbReference type="EMBL" id="RDQH01000339">
    <property type="protein sequence ID" value="RXH79383.1"/>
    <property type="molecule type" value="Genomic_DNA"/>
</dbReference>
<dbReference type="PANTHER" id="PTHR47662:SF1">
    <property type="entry name" value="RING-TYPE DOMAIN-CONTAINING PROTEIN"/>
    <property type="match status" value="1"/>
</dbReference>
<evidence type="ECO:0000256" key="2">
    <source>
        <dbReference type="SAM" id="Phobius"/>
    </source>
</evidence>
<dbReference type="InterPro" id="IPR001841">
    <property type="entry name" value="Znf_RING"/>
</dbReference>
<dbReference type="AlphaFoldDB" id="A0A498IDX8"/>
<keyword evidence="2" id="KW-1133">Transmembrane helix</keyword>
<gene>
    <name evidence="4" type="ORF">DVH24_040530</name>
</gene>
<proteinExistence type="predicted"/>
<feature type="domain" description="RING-type" evidence="3">
    <location>
        <begin position="63"/>
        <end position="105"/>
    </location>
</feature>
<keyword evidence="2" id="KW-0472">Membrane</keyword>
<evidence type="ECO:0000313" key="5">
    <source>
        <dbReference type="Proteomes" id="UP000290289"/>
    </source>
</evidence>
<sequence>MQTMWKYIHLTFTIFSWLFNFLLYHSFSKHYDHYFDETRDISLTTVQYKPNPGANSETSTAECAVCLCKIEEGEEIRELRCAHLLHKPCLDWWTGFKHATCPICRSRLAPPRSTQLHQQLDEQVEVLVFKFCSFSSDSDRGDRWWLPFTHLSWLLNFVVYHSFSKHYDHYFDELLPADQATEISLTTVQYKPNPGPNSETSTAECAVCLCKIEEGEEIRELRCAHLFHKPCLDKWTGFKHATCPICRSRLAPPRSKQLHQQFDEQVEVLLFKFCSFSSDSDRGDRWWLR</sequence>
<keyword evidence="1" id="KW-0863">Zinc-finger</keyword>
<name>A0A498IDX8_MALDO</name>
<dbReference type="PANTHER" id="PTHR47662">
    <property type="entry name" value="RING-TYPE DOMAIN-CONTAINING PROTEIN"/>
    <property type="match status" value="1"/>
</dbReference>
<dbReference type="InterPro" id="IPR013083">
    <property type="entry name" value="Znf_RING/FYVE/PHD"/>
</dbReference>
<evidence type="ECO:0000259" key="3">
    <source>
        <dbReference type="PROSITE" id="PS50089"/>
    </source>
</evidence>
<feature type="domain" description="RING-type" evidence="3">
    <location>
        <begin position="205"/>
        <end position="247"/>
    </location>
</feature>
<dbReference type="Gene3D" id="3.30.40.10">
    <property type="entry name" value="Zinc/RING finger domain, C3HC4 (zinc finger)"/>
    <property type="match status" value="2"/>
</dbReference>
<evidence type="ECO:0000256" key="1">
    <source>
        <dbReference type="PROSITE-ProRule" id="PRU00175"/>
    </source>
</evidence>
<dbReference type="SMART" id="SM00184">
    <property type="entry name" value="RING"/>
    <property type="match status" value="2"/>
</dbReference>
<dbReference type="GO" id="GO:0008270">
    <property type="term" value="F:zinc ion binding"/>
    <property type="evidence" value="ECO:0007669"/>
    <property type="project" value="UniProtKB-KW"/>
</dbReference>
<reference evidence="4 5" key="1">
    <citation type="submission" date="2018-10" db="EMBL/GenBank/DDBJ databases">
        <title>A high-quality apple genome assembly.</title>
        <authorList>
            <person name="Hu J."/>
        </authorList>
    </citation>
    <scope>NUCLEOTIDE SEQUENCE [LARGE SCALE GENOMIC DNA]</scope>
    <source>
        <strain evidence="5">cv. HFTH1</strain>
        <tissue evidence="4">Young leaf</tissue>
    </source>
</reference>
<comment type="caution">
    <text evidence="4">The sequence shown here is derived from an EMBL/GenBank/DDBJ whole genome shotgun (WGS) entry which is preliminary data.</text>
</comment>
<keyword evidence="2" id="KW-0812">Transmembrane</keyword>
<keyword evidence="1" id="KW-0862">Zinc</keyword>
<protein>
    <recommendedName>
        <fullName evidence="3">RING-type domain-containing protein</fullName>
    </recommendedName>
</protein>
<keyword evidence="5" id="KW-1185">Reference proteome</keyword>
<keyword evidence="1" id="KW-0479">Metal-binding</keyword>
<dbReference type="SUPFAM" id="SSF57850">
    <property type="entry name" value="RING/U-box"/>
    <property type="match status" value="2"/>
</dbReference>
<feature type="transmembrane region" description="Helical" evidence="2">
    <location>
        <begin position="7"/>
        <end position="27"/>
    </location>
</feature>